<evidence type="ECO:0000256" key="4">
    <source>
        <dbReference type="ARBA" id="ARBA00023163"/>
    </source>
</evidence>
<dbReference type="InterPro" id="IPR058163">
    <property type="entry name" value="LysR-type_TF_proteobact-type"/>
</dbReference>
<dbReference type="PANTHER" id="PTHR30537:SF30">
    <property type="entry name" value="TRANSCRIPTIONAL REGULATOR-RELATED"/>
    <property type="match status" value="1"/>
</dbReference>
<proteinExistence type="inferred from homology"/>
<protein>
    <submittedName>
        <fullName evidence="6">DNA-binding transcriptional regulator, LysR family</fullName>
    </submittedName>
</protein>
<dbReference type="Gene3D" id="1.10.10.10">
    <property type="entry name" value="Winged helix-like DNA-binding domain superfamily/Winged helix DNA-binding domain"/>
    <property type="match status" value="1"/>
</dbReference>
<dbReference type="Proteomes" id="UP000219042">
    <property type="component" value="Unassembled WGS sequence"/>
</dbReference>
<name>A0A240E561_9GAMM</name>
<keyword evidence="2" id="KW-0805">Transcription regulation</keyword>
<dbReference type="PRINTS" id="PR00039">
    <property type="entry name" value="HTHLYSR"/>
</dbReference>
<dbReference type="InterPro" id="IPR036388">
    <property type="entry name" value="WH-like_DNA-bd_sf"/>
</dbReference>
<dbReference type="Pfam" id="PF00126">
    <property type="entry name" value="HTH_1"/>
    <property type="match status" value="1"/>
</dbReference>
<dbReference type="EMBL" id="OANT01000002">
    <property type="protein sequence ID" value="SNX43894.1"/>
    <property type="molecule type" value="Genomic_DNA"/>
</dbReference>
<dbReference type="GO" id="GO:0006351">
    <property type="term" value="P:DNA-templated transcription"/>
    <property type="evidence" value="ECO:0007669"/>
    <property type="project" value="TreeGrafter"/>
</dbReference>
<feature type="domain" description="HTH lysR-type" evidence="5">
    <location>
        <begin position="3"/>
        <end position="60"/>
    </location>
</feature>
<dbReference type="FunFam" id="1.10.10.10:FF:000001">
    <property type="entry name" value="LysR family transcriptional regulator"/>
    <property type="match status" value="1"/>
</dbReference>
<organism evidence="6 7">
    <name type="scientific">Acinetobacter puyangensis</name>
    <dbReference type="NCBI Taxonomy" id="1096779"/>
    <lineage>
        <taxon>Bacteria</taxon>
        <taxon>Pseudomonadati</taxon>
        <taxon>Pseudomonadota</taxon>
        <taxon>Gammaproteobacteria</taxon>
        <taxon>Moraxellales</taxon>
        <taxon>Moraxellaceae</taxon>
        <taxon>Acinetobacter</taxon>
    </lineage>
</organism>
<gene>
    <name evidence="6" type="ORF">SAMN05421731_10250</name>
</gene>
<dbReference type="InterPro" id="IPR036390">
    <property type="entry name" value="WH_DNA-bd_sf"/>
</dbReference>
<evidence type="ECO:0000313" key="7">
    <source>
        <dbReference type="Proteomes" id="UP000219042"/>
    </source>
</evidence>
<dbReference type="Pfam" id="PF03466">
    <property type="entry name" value="LysR_substrate"/>
    <property type="match status" value="1"/>
</dbReference>
<dbReference type="InterPro" id="IPR005119">
    <property type="entry name" value="LysR_subst-bd"/>
</dbReference>
<dbReference type="SUPFAM" id="SSF46785">
    <property type="entry name" value="Winged helix' DNA-binding domain"/>
    <property type="match status" value="1"/>
</dbReference>
<evidence type="ECO:0000256" key="2">
    <source>
        <dbReference type="ARBA" id="ARBA00023015"/>
    </source>
</evidence>
<evidence type="ECO:0000256" key="3">
    <source>
        <dbReference type="ARBA" id="ARBA00023125"/>
    </source>
</evidence>
<dbReference type="CDD" id="cd08422">
    <property type="entry name" value="PBP2_CrgA_like"/>
    <property type="match status" value="1"/>
</dbReference>
<dbReference type="GO" id="GO:0043565">
    <property type="term" value="F:sequence-specific DNA binding"/>
    <property type="evidence" value="ECO:0007669"/>
    <property type="project" value="TreeGrafter"/>
</dbReference>
<dbReference type="Gene3D" id="3.40.190.290">
    <property type="match status" value="1"/>
</dbReference>
<dbReference type="AlphaFoldDB" id="A0A240E561"/>
<dbReference type="RefSeq" id="WP_097078186.1">
    <property type="nucleotide sequence ID" value="NZ_BAABHT010000010.1"/>
</dbReference>
<keyword evidence="7" id="KW-1185">Reference proteome</keyword>
<evidence type="ECO:0000256" key="1">
    <source>
        <dbReference type="ARBA" id="ARBA00009437"/>
    </source>
</evidence>
<sequence>MLDNLRAMGVFACVVERNSFSGAARELGITTSAVSQQIRSLEQEMNVTLLHRSTRKISLTEVGQAFYQSCQEMMAAAERGKIRISELQDNLIGELRIATTPELGAMHIVPALSQWMMAHSSLKVRIEAAHHYVDLVDQHIDIAIRMSPKMEQRDDYEFIPMARVEQVLLVSPSYLNQNTSIDCPQDLVKHELLPIDLMTDYSKFSFTHATSGEKVQVEMPVRIQTNNVYVAKSLCQNGHGIARILYLDAQHELRKSELVELLPNWKLPEYILYAVILKREQQPVKIVRCIETLKNFFAQLPGGR</sequence>
<dbReference type="PROSITE" id="PS50931">
    <property type="entry name" value="HTH_LYSR"/>
    <property type="match status" value="1"/>
</dbReference>
<dbReference type="PANTHER" id="PTHR30537">
    <property type="entry name" value="HTH-TYPE TRANSCRIPTIONAL REGULATOR"/>
    <property type="match status" value="1"/>
</dbReference>
<evidence type="ECO:0000259" key="5">
    <source>
        <dbReference type="PROSITE" id="PS50931"/>
    </source>
</evidence>
<dbReference type="SUPFAM" id="SSF53850">
    <property type="entry name" value="Periplasmic binding protein-like II"/>
    <property type="match status" value="1"/>
</dbReference>
<dbReference type="InterPro" id="IPR000847">
    <property type="entry name" value="LysR_HTH_N"/>
</dbReference>
<accession>A0A240E561</accession>
<keyword evidence="3 6" id="KW-0238">DNA-binding</keyword>
<keyword evidence="4" id="KW-0804">Transcription</keyword>
<dbReference type="OrthoDB" id="8678019at2"/>
<dbReference type="GO" id="GO:0003700">
    <property type="term" value="F:DNA-binding transcription factor activity"/>
    <property type="evidence" value="ECO:0007669"/>
    <property type="project" value="InterPro"/>
</dbReference>
<comment type="similarity">
    <text evidence="1">Belongs to the LysR transcriptional regulatory family.</text>
</comment>
<reference evidence="7" key="1">
    <citation type="submission" date="2016-09" db="EMBL/GenBank/DDBJ databases">
        <authorList>
            <person name="Varghese N."/>
            <person name="Submissions S."/>
        </authorList>
    </citation>
    <scope>NUCLEOTIDE SEQUENCE [LARGE SCALE GENOMIC DNA]</scope>
    <source>
        <strain evidence="7">ANC 4466</strain>
    </source>
</reference>
<evidence type="ECO:0000313" key="6">
    <source>
        <dbReference type="EMBL" id="SNX43894.1"/>
    </source>
</evidence>